<evidence type="ECO:0000313" key="2">
    <source>
        <dbReference type="EMBL" id="GGW37750.1"/>
    </source>
</evidence>
<name>A0A918IZA3_9FLAO</name>
<comment type="caution">
    <text evidence="2">The sequence shown here is derived from an EMBL/GenBank/DDBJ whole genome shotgun (WGS) entry which is preliminary data.</text>
</comment>
<reference evidence="2" key="1">
    <citation type="journal article" date="2014" name="Int. J. Syst. Evol. Microbiol.">
        <title>Complete genome sequence of Corynebacterium casei LMG S-19264T (=DSM 44701T), isolated from a smear-ripened cheese.</title>
        <authorList>
            <consortium name="US DOE Joint Genome Institute (JGI-PGF)"/>
            <person name="Walter F."/>
            <person name="Albersmeier A."/>
            <person name="Kalinowski J."/>
            <person name="Ruckert C."/>
        </authorList>
    </citation>
    <scope>NUCLEOTIDE SEQUENCE</scope>
    <source>
        <strain evidence="2">KCTC 12113</strain>
    </source>
</reference>
<feature type="region of interest" description="Disordered" evidence="1">
    <location>
        <begin position="38"/>
        <end position="64"/>
    </location>
</feature>
<reference evidence="2" key="2">
    <citation type="submission" date="2020-09" db="EMBL/GenBank/DDBJ databases">
        <authorList>
            <person name="Sun Q."/>
            <person name="Kim S."/>
        </authorList>
    </citation>
    <scope>NUCLEOTIDE SEQUENCE</scope>
    <source>
        <strain evidence="2">KCTC 12113</strain>
    </source>
</reference>
<dbReference type="AlphaFoldDB" id="A0A918IZA3"/>
<evidence type="ECO:0000256" key="1">
    <source>
        <dbReference type="SAM" id="MobiDB-lite"/>
    </source>
</evidence>
<keyword evidence="3" id="KW-1185">Reference proteome</keyword>
<protein>
    <submittedName>
        <fullName evidence="2">Uncharacterized protein</fullName>
    </submittedName>
</protein>
<gene>
    <name evidence="2" type="ORF">GCM10007383_23190</name>
</gene>
<evidence type="ECO:0000313" key="3">
    <source>
        <dbReference type="Proteomes" id="UP000634668"/>
    </source>
</evidence>
<sequence>MGVLNMEATAPDVAQAISRVRVLLSTCNKRPRLELIADPEVMAGPNSPTDPPNPTVKGAMIKGW</sequence>
<accession>A0A918IZA3</accession>
<organism evidence="2 3">
    <name type="scientific">Arenibacter certesii</name>
    <dbReference type="NCBI Taxonomy" id="228955"/>
    <lineage>
        <taxon>Bacteria</taxon>
        <taxon>Pseudomonadati</taxon>
        <taxon>Bacteroidota</taxon>
        <taxon>Flavobacteriia</taxon>
        <taxon>Flavobacteriales</taxon>
        <taxon>Flavobacteriaceae</taxon>
        <taxon>Arenibacter</taxon>
    </lineage>
</organism>
<proteinExistence type="predicted"/>
<dbReference type="EMBL" id="BMWP01000015">
    <property type="protein sequence ID" value="GGW37750.1"/>
    <property type="molecule type" value="Genomic_DNA"/>
</dbReference>
<dbReference type="Proteomes" id="UP000634668">
    <property type="component" value="Unassembled WGS sequence"/>
</dbReference>